<sequence>MSDTGPCSLIYQFEFVEWLKSKKYSYISIENWIKQTRILARKGLLNIPESELETELWENYSRSSKQRYLNVYRKYWKFRDNLVIA</sequence>
<proteinExistence type="predicted"/>
<dbReference type="AlphaFoldDB" id="A0A7J9PNU7"/>
<organism evidence="1 2">
    <name type="scientific">Methanococcus maripaludis</name>
    <name type="common">Methanococcus deltae</name>
    <dbReference type="NCBI Taxonomy" id="39152"/>
    <lineage>
        <taxon>Archaea</taxon>
        <taxon>Methanobacteriati</taxon>
        <taxon>Methanobacteriota</taxon>
        <taxon>Methanomada group</taxon>
        <taxon>Methanococci</taxon>
        <taxon>Methanococcales</taxon>
        <taxon>Methanococcaceae</taxon>
        <taxon>Methanococcus</taxon>
    </lineage>
</organism>
<reference evidence="1 2" key="1">
    <citation type="submission" date="2020-07" db="EMBL/GenBank/DDBJ databases">
        <title>Genomic Encyclopedia of Type Strains, Phase IV (KMG-V): Genome sequencing to study the core and pangenomes of soil and plant-associated prokaryotes.</title>
        <authorList>
            <person name="Whitman W."/>
        </authorList>
    </citation>
    <scope>NUCLEOTIDE SEQUENCE [LARGE SCALE GENOMIC DNA]</scope>
    <source>
        <strain evidence="1 2">C13</strain>
    </source>
</reference>
<evidence type="ECO:0000313" key="2">
    <source>
        <dbReference type="Proteomes" id="UP000567099"/>
    </source>
</evidence>
<evidence type="ECO:0000313" key="1">
    <source>
        <dbReference type="EMBL" id="MBA2864922.1"/>
    </source>
</evidence>
<dbReference type="RefSeq" id="WP_181505311.1">
    <property type="nucleotide sequence ID" value="NZ_JACDUO010000004.1"/>
</dbReference>
<dbReference type="Proteomes" id="UP000567099">
    <property type="component" value="Unassembled WGS sequence"/>
</dbReference>
<accession>A0A7J9PNU7</accession>
<dbReference type="EMBL" id="JACDUO010000004">
    <property type="protein sequence ID" value="MBA2864922.1"/>
    <property type="molecule type" value="Genomic_DNA"/>
</dbReference>
<comment type="caution">
    <text evidence="1">The sequence shown here is derived from an EMBL/GenBank/DDBJ whole genome shotgun (WGS) entry which is preliminary data.</text>
</comment>
<protein>
    <submittedName>
        <fullName evidence="1">Uncharacterized protein</fullName>
    </submittedName>
</protein>
<gene>
    <name evidence="1" type="ORF">HNP94_001961</name>
</gene>
<name>A0A7J9PNU7_METMI</name>